<proteinExistence type="predicted"/>
<feature type="compositionally biased region" description="Low complexity" evidence="1">
    <location>
        <begin position="66"/>
        <end position="84"/>
    </location>
</feature>
<evidence type="ECO:0000256" key="1">
    <source>
        <dbReference type="SAM" id="MobiDB-lite"/>
    </source>
</evidence>
<protein>
    <submittedName>
        <fullName evidence="3">Uncharacterized protein</fullName>
    </submittedName>
</protein>
<evidence type="ECO:0000313" key="3">
    <source>
        <dbReference type="EMBL" id="JAQ15051.1"/>
    </source>
</evidence>
<evidence type="ECO:0000256" key="2">
    <source>
        <dbReference type="SAM" id="SignalP"/>
    </source>
</evidence>
<feature type="non-terminal residue" evidence="3">
    <location>
        <position position="120"/>
    </location>
</feature>
<organism evidence="3">
    <name type="scientific">Lygus hesperus</name>
    <name type="common">Western plant bug</name>
    <dbReference type="NCBI Taxonomy" id="30085"/>
    <lineage>
        <taxon>Eukaryota</taxon>
        <taxon>Metazoa</taxon>
        <taxon>Ecdysozoa</taxon>
        <taxon>Arthropoda</taxon>
        <taxon>Hexapoda</taxon>
        <taxon>Insecta</taxon>
        <taxon>Pterygota</taxon>
        <taxon>Neoptera</taxon>
        <taxon>Paraneoptera</taxon>
        <taxon>Hemiptera</taxon>
        <taxon>Heteroptera</taxon>
        <taxon>Panheteroptera</taxon>
        <taxon>Cimicomorpha</taxon>
        <taxon>Miridae</taxon>
        <taxon>Mirini</taxon>
        <taxon>Lygus</taxon>
    </lineage>
</organism>
<feature type="compositionally biased region" description="Polar residues" evidence="1">
    <location>
        <begin position="110"/>
        <end position="120"/>
    </location>
</feature>
<gene>
    <name evidence="3" type="ORF">g.92252</name>
</gene>
<feature type="signal peptide" evidence="2">
    <location>
        <begin position="1"/>
        <end position="18"/>
    </location>
</feature>
<feature type="chain" id="PRO_5007527626" evidence="2">
    <location>
        <begin position="19"/>
        <end position="120"/>
    </location>
</feature>
<accession>A0A146M5J7</accession>
<dbReference type="AlphaFoldDB" id="A0A146M5J7"/>
<keyword evidence="2" id="KW-0732">Signal</keyword>
<name>A0A146M5J7_LYGHE</name>
<reference evidence="3" key="1">
    <citation type="journal article" date="2016" name="Gigascience">
        <title>De novo construction of an expanded transcriptome assembly for the western tarnished plant bug, Lygus hesperus.</title>
        <authorList>
            <person name="Tassone E.E."/>
            <person name="Geib S.M."/>
            <person name="Hall B."/>
            <person name="Fabrick J.A."/>
            <person name="Brent C.S."/>
            <person name="Hull J.J."/>
        </authorList>
    </citation>
    <scope>NUCLEOTIDE SEQUENCE</scope>
</reference>
<feature type="region of interest" description="Disordered" evidence="1">
    <location>
        <begin position="65"/>
        <end position="120"/>
    </location>
</feature>
<dbReference type="EMBL" id="GDHC01003578">
    <property type="protein sequence ID" value="JAQ15051.1"/>
    <property type="molecule type" value="Transcribed_RNA"/>
</dbReference>
<sequence>MKYLSLLVILSLIYCIKTACVYKPVAWSMPTPDPNVPVELTGSKITIASSGQLSITVSAVILPSKASSSGESSADGAATSDAGENSGMNNADGSSSNPNPPSNIELAAASASNSDPGATA</sequence>